<dbReference type="Gene3D" id="3.40.190.80">
    <property type="match status" value="1"/>
</dbReference>
<dbReference type="AlphaFoldDB" id="A0A368YS63"/>
<dbReference type="Proteomes" id="UP000253345">
    <property type="component" value="Unassembled WGS sequence"/>
</dbReference>
<evidence type="ECO:0000256" key="4">
    <source>
        <dbReference type="ARBA" id="ARBA00013106"/>
    </source>
</evidence>
<reference evidence="10 11" key="1">
    <citation type="submission" date="2018-07" db="EMBL/GenBank/DDBJ databases">
        <title>Genomic Encyclopedia of Type Strains, Phase III (KMG-III): the genomes of soil and plant-associated and newly described type strains.</title>
        <authorList>
            <person name="Whitman W."/>
        </authorList>
    </citation>
    <scope>NUCLEOTIDE SEQUENCE [LARGE SCALE GENOMIC DNA]</scope>
    <source>
        <strain evidence="10 11">CECT 8525</strain>
    </source>
</reference>
<feature type="binding site" evidence="9">
    <location>
        <position position="98"/>
    </location>
    <ligand>
        <name>Mg(2+)</name>
        <dbReference type="ChEBI" id="CHEBI:18420"/>
        <label>1</label>
        <note>catalytic</note>
    </ligand>
</feature>
<keyword evidence="11" id="KW-1185">Reference proteome</keyword>
<dbReference type="PANTHER" id="PTHR20854:SF4">
    <property type="entry name" value="INOSITOL-1-MONOPHOSPHATASE-RELATED"/>
    <property type="match status" value="1"/>
</dbReference>
<dbReference type="GO" id="GO:0006020">
    <property type="term" value="P:inositol metabolic process"/>
    <property type="evidence" value="ECO:0007669"/>
    <property type="project" value="TreeGrafter"/>
</dbReference>
<dbReference type="PROSITE" id="PS00629">
    <property type="entry name" value="IMP_1"/>
    <property type="match status" value="1"/>
</dbReference>
<evidence type="ECO:0000256" key="2">
    <source>
        <dbReference type="ARBA" id="ARBA00001946"/>
    </source>
</evidence>
<feature type="binding site" evidence="9">
    <location>
        <position position="82"/>
    </location>
    <ligand>
        <name>Mg(2+)</name>
        <dbReference type="ChEBI" id="CHEBI:18420"/>
        <label>1</label>
        <note>catalytic</note>
    </ligand>
</feature>
<comment type="cofactor">
    <cofactor evidence="2 9">
        <name>Mg(2+)</name>
        <dbReference type="ChEBI" id="CHEBI:18420"/>
    </cofactor>
</comment>
<evidence type="ECO:0000256" key="9">
    <source>
        <dbReference type="PIRSR" id="PIRSR600760-2"/>
    </source>
</evidence>
<evidence type="ECO:0000256" key="5">
    <source>
        <dbReference type="ARBA" id="ARBA00019784"/>
    </source>
</evidence>
<dbReference type="Gene3D" id="3.30.540.10">
    <property type="entry name" value="Fructose-1,6-Bisphosphatase, subunit A, domain 1"/>
    <property type="match status" value="1"/>
</dbReference>
<proteinExistence type="inferred from homology"/>
<keyword evidence="8 9" id="KW-0460">Magnesium</keyword>
<keyword evidence="7" id="KW-0378">Hydrolase</keyword>
<feature type="binding site" evidence="9">
    <location>
        <position position="101"/>
    </location>
    <ligand>
        <name>Mg(2+)</name>
        <dbReference type="ChEBI" id="CHEBI:18420"/>
        <label>1</label>
        <note>catalytic</note>
    </ligand>
</feature>
<dbReference type="FunFam" id="3.30.540.10:FF:000003">
    <property type="entry name" value="Inositol-1-monophosphatase"/>
    <property type="match status" value="1"/>
</dbReference>
<evidence type="ECO:0000256" key="1">
    <source>
        <dbReference type="ARBA" id="ARBA00001033"/>
    </source>
</evidence>
<feature type="binding site" evidence="9">
    <location>
        <position position="100"/>
    </location>
    <ligand>
        <name>Mg(2+)</name>
        <dbReference type="ChEBI" id="CHEBI:18420"/>
        <label>1</label>
        <note>catalytic</note>
    </ligand>
</feature>
<organism evidence="10 11">
    <name type="scientific">Paracoccus lutimaris</name>
    <dbReference type="NCBI Taxonomy" id="1490030"/>
    <lineage>
        <taxon>Bacteria</taxon>
        <taxon>Pseudomonadati</taxon>
        <taxon>Pseudomonadota</taxon>
        <taxon>Alphaproteobacteria</taxon>
        <taxon>Rhodobacterales</taxon>
        <taxon>Paracoccaceae</taxon>
        <taxon>Paracoccus</taxon>
    </lineage>
</organism>
<feature type="binding site" evidence="9">
    <location>
        <position position="224"/>
    </location>
    <ligand>
        <name>Mg(2+)</name>
        <dbReference type="ChEBI" id="CHEBI:18420"/>
        <label>1</label>
        <note>catalytic</note>
    </ligand>
</feature>
<dbReference type="GO" id="GO:0008934">
    <property type="term" value="F:inositol monophosphate 1-phosphatase activity"/>
    <property type="evidence" value="ECO:0007669"/>
    <property type="project" value="TreeGrafter"/>
</dbReference>
<dbReference type="EC" id="3.1.3.25" evidence="4"/>
<dbReference type="SUPFAM" id="SSF56655">
    <property type="entry name" value="Carbohydrate phosphatase"/>
    <property type="match status" value="1"/>
</dbReference>
<comment type="caution">
    <text evidence="10">The sequence shown here is derived from an EMBL/GenBank/DDBJ whole genome shotgun (WGS) entry which is preliminary data.</text>
</comment>
<dbReference type="PRINTS" id="PR00377">
    <property type="entry name" value="IMPHPHTASES"/>
</dbReference>
<evidence type="ECO:0000313" key="10">
    <source>
        <dbReference type="EMBL" id="RCW81757.1"/>
    </source>
</evidence>
<dbReference type="InterPro" id="IPR020583">
    <property type="entry name" value="Inositol_monoP_metal-BS"/>
</dbReference>
<dbReference type="InterPro" id="IPR000760">
    <property type="entry name" value="Inositol_monophosphatase-like"/>
</dbReference>
<protein>
    <recommendedName>
        <fullName evidence="5">Inositol-1-monophosphatase</fullName>
        <ecNumber evidence="4">3.1.3.25</ecNumber>
    </recommendedName>
</protein>
<evidence type="ECO:0000256" key="6">
    <source>
        <dbReference type="ARBA" id="ARBA00022723"/>
    </source>
</evidence>
<evidence type="ECO:0000256" key="8">
    <source>
        <dbReference type="ARBA" id="ARBA00022842"/>
    </source>
</evidence>
<dbReference type="GO" id="GO:0007165">
    <property type="term" value="P:signal transduction"/>
    <property type="evidence" value="ECO:0007669"/>
    <property type="project" value="TreeGrafter"/>
</dbReference>
<dbReference type="PANTHER" id="PTHR20854">
    <property type="entry name" value="INOSITOL MONOPHOSPHATASE"/>
    <property type="match status" value="1"/>
</dbReference>
<gene>
    <name evidence="10" type="ORF">DFP89_11482</name>
</gene>
<evidence type="ECO:0000313" key="11">
    <source>
        <dbReference type="Proteomes" id="UP000253345"/>
    </source>
</evidence>
<comment type="catalytic activity">
    <reaction evidence="1">
        <text>a myo-inositol phosphate + H2O = myo-inositol + phosphate</text>
        <dbReference type="Rhea" id="RHEA:24056"/>
        <dbReference type="ChEBI" id="CHEBI:15377"/>
        <dbReference type="ChEBI" id="CHEBI:17268"/>
        <dbReference type="ChEBI" id="CHEBI:43474"/>
        <dbReference type="ChEBI" id="CHEBI:84139"/>
        <dbReference type="EC" id="3.1.3.25"/>
    </reaction>
</comment>
<dbReference type="RefSeq" id="WP_245948732.1">
    <property type="nucleotide sequence ID" value="NZ_QPJL01000014.1"/>
</dbReference>
<name>A0A368YS63_9RHOB</name>
<evidence type="ECO:0000256" key="3">
    <source>
        <dbReference type="ARBA" id="ARBA00009759"/>
    </source>
</evidence>
<sequence>MSVGVKGMTEAETDLAGRLAIMEVVARRAGALALHYFRNRDQLAIETKRVLTDMVSQADREVEELIRDEMKAAYPEDAFLGEEHGLEPGSSALTWVIDPIDGTAPYLNGLPGWCISIGLMDRDGPLLGAIYVPVLDEMFLGGRGLGTTLNGQPVRVTDRFDLSTGLLGIGTNDRAPAARVGQLYGDLAADGVAHVRYGSGALMLAYVAAGRLVGYCEPRMSVWDCLAAYALIEAAGGRVAALGKGALQSKPFPVLAATPGDFDRLVALTRFDAPDWVLAG</sequence>
<keyword evidence="6 9" id="KW-0479">Metal-binding</keyword>
<accession>A0A368YS63</accession>
<comment type="similarity">
    <text evidence="3">Belongs to the inositol monophosphatase superfamily.</text>
</comment>
<dbReference type="GO" id="GO:0046872">
    <property type="term" value="F:metal ion binding"/>
    <property type="evidence" value="ECO:0007669"/>
    <property type="project" value="UniProtKB-KW"/>
</dbReference>
<dbReference type="EMBL" id="QPJL01000014">
    <property type="protein sequence ID" value="RCW81757.1"/>
    <property type="molecule type" value="Genomic_DNA"/>
</dbReference>
<dbReference type="Pfam" id="PF00459">
    <property type="entry name" value="Inositol_P"/>
    <property type="match status" value="1"/>
</dbReference>
<evidence type="ECO:0000256" key="7">
    <source>
        <dbReference type="ARBA" id="ARBA00022801"/>
    </source>
</evidence>